<sequence length="105" mass="12020">MFTVAESEIYTKLAQQLLTQAEQEELAVYLASNPDIGDVIPHSGGCRKLRWQGKNSGKRGGNRVIYFNRLENGKIYLLLIYAKAKTENIPAHLLKQMKEELEKWL</sequence>
<evidence type="ECO:0000313" key="1">
    <source>
        <dbReference type="EMBL" id="TCK68113.1"/>
    </source>
</evidence>
<gene>
    <name evidence="1" type="ORF">EV692_1812</name>
</gene>
<dbReference type="OrthoDB" id="197283at2"/>
<reference evidence="1 2" key="1">
    <citation type="submission" date="2019-03" db="EMBL/GenBank/DDBJ databases">
        <title>Genomic Encyclopedia of Type Strains, Phase IV (KMG-IV): sequencing the most valuable type-strain genomes for metagenomic binning, comparative biology and taxonomic classification.</title>
        <authorList>
            <person name="Goeker M."/>
        </authorList>
    </citation>
    <scope>NUCLEOTIDE SEQUENCE [LARGE SCALE GENOMIC DNA]</scope>
    <source>
        <strain evidence="1 2">DSM 10053</strain>
    </source>
</reference>
<organism evidence="1 2">
    <name type="scientific">Lonepinella koalarum</name>
    <dbReference type="NCBI Taxonomy" id="53417"/>
    <lineage>
        <taxon>Bacteria</taxon>
        <taxon>Pseudomonadati</taxon>
        <taxon>Pseudomonadota</taxon>
        <taxon>Gammaproteobacteria</taxon>
        <taxon>Pasteurellales</taxon>
        <taxon>Pasteurellaceae</taxon>
        <taxon>Lonepinella</taxon>
    </lineage>
</organism>
<evidence type="ECO:0000313" key="2">
    <source>
        <dbReference type="Proteomes" id="UP000295496"/>
    </source>
</evidence>
<dbReference type="InterPro" id="IPR009387">
    <property type="entry name" value="HigB-2"/>
</dbReference>
<dbReference type="PIRSF" id="PIRSF039032">
    <property type="entry name" value="HigB-2"/>
    <property type="match status" value="1"/>
</dbReference>
<dbReference type="EMBL" id="SMGJ01000006">
    <property type="protein sequence ID" value="TCK68113.1"/>
    <property type="molecule type" value="Genomic_DNA"/>
</dbReference>
<accession>A0A4R1KU92</accession>
<proteinExistence type="predicted"/>
<evidence type="ECO:0008006" key="3">
    <source>
        <dbReference type="Google" id="ProtNLM"/>
    </source>
</evidence>
<dbReference type="RefSeq" id="WP_132302403.1">
    <property type="nucleotide sequence ID" value="NZ_CP170642.1"/>
</dbReference>
<dbReference type="Proteomes" id="UP000295496">
    <property type="component" value="Unassembled WGS sequence"/>
</dbReference>
<dbReference type="AlphaFoldDB" id="A0A4R1KU92"/>
<comment type="caution">
    <text evidence="1">The sequence shown here is derived from an EMBL/GenBank/DDBJ whole genome shotgun (WGS) entry which is preliminary data.</text>
</comment>
<protein>
    <recommendedName>
        <fullName evidence="3">RelE toxin of RelEB toxin-antitoxin system</fullName>
    </recommendedName>
</protein>
<keyword evidence="2" id="KW-1185">Reference proteome</keyword>
<name>A0A4R1KU92_9PAST</name>